<organism evidence="1 2">
    <name type="scientific">Paraglaciecola psychrophila 170</name>
    <dbReference type="NCBI Taxonomy" id="1129794"/>
    <lineage>
        <taxon>Bacteria</taxon>
        <taxon>Pseudomonadati</taxon>
        <taxon>Pseudomonadota</taxon>
        <taxon>Gammaproteobacteria</taxon>
        <taxon>Alteromonadales</taxon>
        <taxon>Alteromonadaceae</taxon>
        <taxon>Paraglaciecola</taxon>
    </lineage>
</organism>
<keyword evidence="2" id="KW-1185">Reference proteome</keyword>
<sequence length="66" mass="7862">MLVSADHLKKRTEYLFDNKIISQSLHDGLNWVWDMRNNMYLFLLDGREYENFYNASSHVGCANTFK</sequence>
<dbReference type="HOGENOM" id="CLU_2827260_0_0_6"/>
<evidence type="ECO:0000313" key="1">
    <source>
        <dbReference type="EMBL" id="AGH42361.1"/>
    </source>
</evidence>
<name>K7ARK8_9ALTE</name>
<evidence type="ECO:0000313" key="2">
    <source>
        <dbReference type="Proteomes" id="UP000011864"/>
    </source>
</evidence>
<proteinExistence type="predicted"/>
<dbReference type="STRING" id="1129794.C427_0251"/>
<dbReference type="Proteomes" id="UP000011864">
    <property type="component" value="Chromosome"/>
</dbReference>
<dbReference type="PATRIC" id="fig|1129794.4.peg.247"/>
<dbReference type="AlphaFoldDB" id="K7ARK8"/>
<gene>
    <name evidence="1" type="ORF">C427_0251</name>
</gene>
<dbReference type="EMBL" id="CP003837">
    <property type="protein sequence ID" value="AGH42361.1"/>
    <property type="molecule type" value="Genomic_DNA"/>
</dbReference>
<accession>K7ARK8</accession>
<protein>
    <submittedName>
        <fullName evidence="1">Uncharacterized protein</fullName>
    </submittedName>
</protein>
<reference evidence="1 2" key="1">
    <citation type="journal article" date="2013" name="Genome Announc.">
        <title>Complete Genome Sequence of Glaciecola psychrophila Strain 170T.</title>
        <authorList>
            <person name="Yin J."/>
            <person name="Chen J."/>
            <person name="Liu G."/>
            <person name="Yu Y."/>
            <person name="Song L."/>
            <person name="Wang X."/>
            <person name="Qu X."/>
        </authorList>
    </citation>
    <scope>NUCLEOTIDE SEQUENCE [LARGE SCALE GENOMIC DNA]</scope>
    <source>
        <strain evidence="1 2">170</strain>
    </source>
</reference>
<dbReference type="KEGG" id="gps:C427_0251"/>
<dbReference type="OrthoDB" id="7594952at2"/>